<evidence type="ECO:0000313" key="2">
    <source>
        <dbReference type="Proteomes" id="UP000054321"/>
    </source>
</evidence>
<dbReference type="OrthoDB" id="5226586at2759"/>
<evidence type="ECO:0000313" key="1">
    <source>
        <dbReference type="EMBL" id="KIN00304.1"/>
    </source>
</evidence>
<dbReference type="AlphaFoldDB" id="A0A0C3CMT3"/>
<dbReference type="Proteomes" id="UP000054321">
    <property type="component" value="Unassembled WGS sequence"/>
</dbReference>
<accession>A0A0C3CMT3</accession>
<gene>
    <name evidence="1" type="ORF">OIDMADRAFT_29425</name>
</gene>
<keyword evidence="2" id="KW-1185">Reference proteome</keyword>
<protein>
    <submittedName>
        <fullName evidence="1">Uncharacterized protein</fullName>
    </submittedName>
</protein>
<reference evidence="1 2" key="1">
    <citation type="submission" date="2014-04" db="EMBL/GenBank/DDBJ databases">
        <authorList>
            <consortium name="DOE Joint Genome Institute"/>
            <person name="Kuo A."/>
            <person name="Martino E."/>
            <person name="Perotto S."/>
            <person name="Kohler A."/>
            <person name="Nagy L.G."/>
            <person name="Floudas D."/>
            <person name="Copeland A."/>
            <person name="Barry K.W."/>
            <person name="Cichocki N."/>
            <person name="Veneault-Fourrey C."/>
            <person name="LaButti K."/>
            <person name="Lindquist E.A."/>
            <person name="Lipzen A."/>
            <person name="Lundell T."/>
            <person name="Morin E."/>
            <person name="Murat C."/>
            <person name="Sun H."/>
            <person name="Tunlid A."/>
            <person name="Henrissat B."/>
            <person name="Grigoriev I.V."/>
            <person name="Hibbett D.S."/>
            <person name="Martin F."/>
            <person name="Nordberg H.P."/>
            <person name="Cantor M.N."/>
            <person name="Hua S.X."/>
        </authorList>
    </citation>
    <scope>NUCLEOTIDE SEQUENCE [LARGE SCALE GENOMIC DNA]</scope>
    <source>
        <strain evidence="1 2">Zn</strain>
    </source>
</reference>
<reference evidence="2" key="2">
    <citation type="submission" date="2015-01" db="EMBL/GenBank/DDBJ databases">
        <title>Evolutionary Origins and Diversification of the Mycorrhizal Mutualists.</title>
        <authorList>
            <consortium name="DOE Joint Genome Institute"/>
            <consortium name="Mycorrhizal Genomics Consortium"/>
            <person name="Kohler A."/>
            <person name="Kuo A."/>
            <person name="Nagy L.G."/>
            <person name="Floudas D."/>
            <person name="Copeland A."/>
            <person name="Barry K.W."/>
            <person name="Cichocki N."/>
            <person name="Veneault-Fourrey C."/>
            <person name="LaButti K."/>
            <person name="Lindquist E.A."/>
            <person name="Lipzen A."/>
            <person name="Lundell T."/>
            <person name="Morin E."/>
            <person name="Murat C."/>
            <person name="Riley R."/>
            <person name="Ohm R."/>
            <person name="Sun H."/>
            <person name="Tunlid A."/>
            <person name="Henrissat B."/>
            <person name="Grigoriev I.V."/>
            <person name="Hibbett D.S."/>
            <person name="Martin F."/>
        </authorList>
    </citation>
    <scope>NUCLEOTIDE SEQUENCE [LARGE SCALE GENOMIC DNA]</scope>
    <source>
        <strain evidence="2">Zn</strain>
    </source>
</reference>
<dbReference type="InParanoid" id="A0A0C3CMT3"/>
<sequence>MPQRNLPTQKSADLENASLTSSKIRRDDQYIGTSTTLNRPFNLALNDIPIQEPALHAFAELHAERMHLLNCLQFENRKATDILRKTLAPEDIISSNPASLERGDAKKKLGWLRCCIEETYHRERAILTRLGQLSFEIQAQDRWMQVEAERHYELHYVNSSQRLSNMQSSTARNNVQLRVCCTTYGNSIPVDIYKQGNCPWPICTLDSNVGLPTKNHIEVGSVLSANLRPPIEIAGNGQPQTFLRIPRSSSMDSVELAMMGTSSSFLSVPRTKRRSL</sequence>
<dbReference type="HOGENOM" id="CLU_1008649_0_0_1"/>
<dbReference type="EMBL" id="KN832877">
    <property type="protein sequence ID" value="KIN00304.1"/>
    <property type="molecule type" value="Genomic_DNA"/>
</dbReference>
<name>A0A0C3CMT3_OIDMZ</name>
<proteinExistence type="predicted"/>
<organism evidence="1 2">
    <name type="scientific">Oidiodendron maius (strain Zn)</name>
    <dbReference type="NCBI Taxonomy" id="913774"/>
    <lineage>
        <taxon>Eukaryota</taxon>
        <taxon>Fungi</taxon>
        <taxon>Dikarya</taxon>
        <taxon>Ascomycota</taxon>
        <taxon>Pezizomycotina</taxon>
        <taxon>Leotiomycetes</taxon>
        <taxon>Leotiomycetes incertae sedis</taxon>
        <taxon>Myxotrichaceae</taxon>
        <taxon>Oidiodendron</taxon>
    </lineage>
</organism>
<dbReference type="STRING" id="913774.A0A0C3CMT3"/>